<dbReference type="Gene3D" id="3.60.15.10">
    <property type="entry name" value="Ribonuclease Z/Hydroxyacylglutathione hydrolase-like"/>
    <property type="match status" value="1"/>
</dbReference>
<dbReference type="STRING" id="1120976.SAMN03080606_01088"/>
<dbReference type="GO" id="GO:0017001">
    <property type="term" value="P:antibiotic catabolic process"/>
    <property type="evidence" value="ECO:0007669"/>
    <property type="project" value="InterPro"/>
</dbReference>
<keyword evidence="11" id="KW-0862">Zinc</keyword>
<dbReference type="InterPro" id="IPR001279">
    <property type="entry name" value="Metallo-B-lactamas"/>
</dbReference>
<evidence type="ECO:0000256" key="10">
    <source>
        <dbReference type="ARBA" id="ARBA00022801"/>
    </source>
</evidence>
<dbReference type="EMBL" id="FMUS01000005">
    <property type="protein sequence ID" value="SCY23449.1"/>
    <property type="molecule type" value="Genomic_DNA"/>
</dbReference>
<evidence type="ECO:0000256" key="2">
    <source>
        <dbReference type="ARBA" id="ARBA00001947"/>
    </source>
</evidence>
<gene>
    <name evidence="15" type="ORF">SAMN03080606_01088</name>
</gene>
<dbReference type="OrthoDB" id="9769598at2"/>
<keyword evidence="12" id="KW-0046">Antibiotic resistance</keyword>
<protein>
    <recommendedName>
        <fullName evidence="6">beta-lactamase</fullName>
        <ecNumber evidence="6">3.5.2.6</ecNumber>
    </recommendedName>
</protein>
<keyword evidence="16" id="KW-1185">Reference proteome</keyword>
<evidence type="ECO:0000256" key="9">
    <source>
        <dbReference type="ARBA" id="ARBA00022764"/>
    </source>
</evidence>
<dbReference type="PROSITE" id="PS51257">
    <property type="entry name" value="PROKAR_LIPOPROTEIN"/>
    <property type="match status" value="1"/>
</dbReference>
<feature type="domain" description="Metallo-beta-lactamase" evidence="14">
    <location>
        <begin position="72"/>
        <end position="242"/>
    </location>
</feature>
<dbReference type="PROSITE" id="PS00744">
    <property type="entry name" value="BETA_LACTAMASE_B_2"/>
    <property type="match status" value="1"/>
</dbReference>
<dbReference type="SUPFAM" id="SSF56281">
    <property type="entry name" value="Metallo-hydrolase/oxidoreductase"/>
    <property type="match status" value="1"/>
</dbReference>
<dbReference type="PANTHER" id="PTHR42951:SF4">
    <property type="entry name" value="ACYL-COENZYME A THIOESTERASE MBLAC2"/>
    <property type="match status" value="1"/>
</dbReference>
<dbReference type="GO" id="GO:0042597">
    <property type="term" value="C:periplasmic space"/>
    <property type="evidence" value="ECO:0007669"/>
    <property type="project" value="UniProtKB-SubCell"/>
</dbReference>
<evidence type="ECO:0000256" key="4">
    <source>
        <dbReference type="ARBA" id="ARBA00005250"/>
    </source>
</evidence>
<dbReference type="NCBIfam" id="NF012229">
    <property type="entry name" value="bla_class_B_core"/>
    <property type="match status" value="1"/>
</dbReference>
<dbReference type="GO" id="GO:0008270">
    <property type="term" value="F:zinc ion binding"/>
    <property type="evidence" value="ECO:0007669"/>
    <property type="project" value="InterPro"/>
</dbReference>
<keyword evidence="10" id="KW-0378">Hydrolase</keyword>
<comment type="similarity">
    <text evidence="4">Belongs to the metallo-beta-lactamase superfamily. Class-B beta-lactamase family.</text>
</comment>
<comment type="cofactor">
    <cofactor evidence="2">
        <name>Zn(2+)</name>
        <dbReference type="ChEBI" id="CHEBI:29105"/>
    </cofactor>
</comment>
<feature type="signal peptide" evidence="13">
    <location>
        <begin position="1"/>
        <end position="21"/>
    </location>
</feature>
<evidence type="ECO:0000256" key="6">
    <source>
        <dbReference type="ARBA" id="ARBA00012865"/>
    </source>
</evidence>
<name>A0A1G5E8Z0_9FIRM</name>
<feature type="chain" id="PRO_5039363966" description="beta-lactamase" evidence="13">
    <location>
        <begin position="22"/>
        <end position="260"/>
    </location>
</feature>
<evidence type="ECO:0000256" key="11">
    <source>
        <dbReference type="ARBA" id="ARBA00022833"/>
    </source>
</evidence>
<dbReference type="GO" id="GO:0008800">
    <property type="term" value="F:beta-lactamase activity"/>
    <property type="evidence" value="ECO:0007669"/>
    <property type="project" value="UniProtKB-EC"/>
</dbReference>
<keyword evidence="8 13" id="KW-0732">Signal</keyword>
<dbReference type="AlphaFoldDB" id="A0A1G5E8Z0"/>
<comment type="subunit">
    <text evidence="5">Monomer.</text>
</comment>
<dbReference type="InterPro" id="IPR036866">
    <property type="entry name" value="RibonucZ/Hydroxyglut_hydro"/>
</dbReference>
<evidence type="ECO:0000256" key="13">
    <source>
        <dbReference type="SAM" id="SignalP"/>
    </source>
</evidence>
<dbReference type="PANTHER" id="PTHR42951">
    <property type="entry name" value="METALLO-BETA-LACTAMASE DOMAIN-CONTAINING"/>
    <property type="match status" value="1"/>
</dbReference>
<dbReference type="GO" id="GO:0046677">
    <property type="term" value="P:response to antibiotic"/>
    <property type="evidence" value="ECO:0007669"/>
    <property type="project" value="UniProtKB-KW"/>
</dbReference>
<accession>A0A1G5E8Z0</accession>
<organism evidence="15 16">
    <name type="scientific">Alkaliphilus peptidifermentans DSM 18978</name>
    <dbReference type="NCBI Taxonomy" id="1120976"/>
    <lineage>
        <taxon>Bacteria</taxon>
        <taxon>Bacillati</taxon>
        <taxon>Bacillota</taxon>
        <taxon>Clostridia</taxon>
        <taxon>Peptostreptococcales</taxon>
        <taxon>Natronincolaceae</taxon>
        <taxon>Alkaliphilus</taxon>
    </lineage>
</organism>
<evidence type="ECO:0000256" key="1">
    <source>
        <dbReference type="ARBA" id="ARBA00001526"/>
    </source>
</evidence>
<evidence type="ECO:0000259" key="14">
    <source>
        <dbReference type="SMART" id="SM00849"/>
    </source>
</evidence>
<evidence type="ECO:0000256" key="12">
    <source>
        <dbReference type="ARBA" id="ARBA00023251"/>
    </source>
</evidence>
<reference evidence="15 16" key="1">
    <citation type="submission" date="2016-10" db="EMBL/GenBank/DDBJ databases">
        <authorList>
            <person name="de Groot N.N."/>
        </authorList>
    </citation>
    <scope>NUCLEOTIDE SEQUENCE [LARGE SCALE GENOMIC DNA]</scope>
    <source>
        <strain evidence="15 16">DSM 18978</strain>
    </source>
</reference>
<dbReference type="Pfam" id="PF00753">
    <property type="entry name" value="Lactamase_B"/>
    <property type="match status" value="1"/>
</dbReference>
<keyword evidence="9" id="KW-0574">Periplasm</keyword>
<comment type="subcellular location">
    <subcellularLocation>
        <location evidence="3">Periplasm</location>
    </subcellularLocation>
</comment>
<evidence type="ECO:0000256" key="8">
    <source>
        <dbReference type="ARBA" id="ARBA00022729"/>
    </source>
</evidence>
<dbReference type="RefSeq" id="WP_091540889.1">
    <property type="nucleotide sequence ID" value="NZ_FMUS01000005.1"/>
</dbReference>
<dbReference type="NCBIfam" id="NF033088">
    <property type="entry name" value="bla_subclass_B1"/>
    <property type="match status" value="1"/>
</dbReference>
<proteinExistence type="inferred from homology"/>
<dbReference type="InterPro" id="IPR058199">
    <property type="entry name" value="BlaB//VIM/IMP-1"/>
</dbReference>
<dbReference type="InterPro" id="IPR001018">
    <property type="entry name" value="Beta-lactamase_class-B_CS"/>
</dbReference>
<dbReference type="InterPro" id="IPR050855">
    <property type="entry name" value="NDM-1-like"/>
</dbReference>
<dbReference type="EC" id="3.5.2.6" evidence="6"/>
<sequence length="260" mass="29345">MKRFCKLIIILIVLLSLVGCNKNGDISQGKVEVFEEFYKSGSSDENYIELYKINDTIWVHTSYSIYNGYRVPSNGIVAISSNGLILVDTPWNNEQTRELLTLTKDVFKKDISIAIITHAHEDRIGGIDTLLENQVDVRSTSMTVKEAEKRGFNKPQPKLDSEPNFSVGNIDVEVFYPGEGHTVDNITVWFPQYKVLFGGCFIKSLDSKDKGNIEDANVQQWPYSVKNLLEKYPDAEVVIPGHGEWGSIDLIKHTLKLVSE</sequence>
<comment type="catalytic activity">
    <reaction evidence="1">
        <text>a beta-lactam + H2O = a substituted beta-amino acid</text>
        <dbReference type="Rhea" id="RHEA:20401"/>
        <dbReference type="ChEBI" id="CHEBI:15377"/>
        <dbReference type="ChEBI" id="CHEBI:35627"/>
        <dbReference type="ChEBI" id="CHEBI:140347"/>
        <dbReference type="EC" id="3.5.2.6"/>
    </reaction>
</comment>
<evidence type="ECO:0000256" key="5">
    <source>
        <dbReference type="ARBA" id="ARBA00011245"/>
    </source>
</evidence>
<evidence type="ECO:0000256" key="3">
    <source>
        <dbReference type="ARBA" id="ARBA00004418"/>
    </source>
</evidence>
<keyword evidence="7" id="KW-0479">Metal-binding</keyword>
<dbReference type="SMART" id="SM00849">
    <property type="entry name" value="Lactamase_B"/>
    <property type="match status" value="1"/>
</dbReference>
<evidence type="ECO:0000313" key="15">
    <source>
        <dbReference type="EMBL" id="SCY23449.1"/>
    </source>
</evidence>
<evidence type="ECO:0000313" key="16">
    <source>
        <dbReference type="Proteomes" id="UP000198636"/>
    </source>
</evidence>
<evidence type="ECO:0000256" key="7">
    <source>
        <dbReference type="ARBA" id="ARBA00022723"/>
    </source>
</evidence>
<dbReference type="Proteomes" id="UP000198636">
    <property type="component" value="Unassembled WGS sequence"/>
</dbReference>